<sequence length="39" mass="4652">MKKPERQGFSFEKIFSFKLKSDMIGKNCEKLNKLMLLSR</sequence>
<organism evidence="1 2">
    <name type="scientific">Streptococcus criceti HS-6</name>
    <dbReference type="NCBI Taxonomy" id="873449"/>
    <lineage>
        <taxon>Bacteria</taxon>
        <taxon>Bacillati</taxon>
        <taxon>Bacillota</taxon>
        <taxon>Bacilli</taxon>
        <taxon>Lactobacillales</taxon>
        <taxon>Streptococcaceae</taxon>
        <taxon>Streptococcus</taxon>
    </lineage>
</organism>
<keyword evidence="2" id="KW-1185">Reference proteome</keyword>
<dbReference type="STRING" id="873449.STRCR_2129"/>
<dbReference type="EMBL" id="AEUV02000002">
    <property type="protein sequence ID" value="EHI74613.1"/>
    <property type="molecule type" value="Genomic_DNA"/>
</dbReference>
<proteinExistence type="predicted"/>
<name>G5JS49_STRCG</name>
<evidence type="ECO:0000313" key="2">
    <source>
        <dbReference type="Proteomes" id="UP000004322"/>
    </source>
</evidence>
<evidence type="ECO:0000313" key="1">
    <source>
        <dbReference type="EMBL" id="EHI74613.1"/>
    </source>
</evidence>
<reference evidence="1" key="1">
    <citation type="submission" date="2011-07" db="EMBL/GenBank/DDBJ databases">
        <authorList>
            <person name="Stanhope M.J."/>
            <person name="Durkin A.S."/>
            <person name="Hostetler J."/>
            <person name="Kim M."/>
            <person name="Radune D."/>
            <person name="Singh I."/>
            <person name="Town C.D."/>
        </authorList>
    </citation>
    <scope>NUCLEOTIDE SEQUENCE [LARGE SCALE GENOMIC DNA]</scope>
    <source>
        <strain evidence="1">HS-6</strain>
    </source>
</reference>
<comment type="caution">
    <text evidence="1">The sequence shown here is derived from an EMBL/GenBank/DDBJ whole genome shotgun (WGS) entry which is preliminary data.</text>
</comment>
<gene>
    <name evidence="1" type="ORF">STRCR_2129</name>
</gene>
<dbReference type="AlphaFoldDB" id="G5JS49"/>
<accession>G5JS49</accession>
<dbReference type="Proteomes" id="UP000004322">
    <property type="component" value="Unassembled WGS sequence"/>
</dbReference>
<protein>
    <submittedName>
        <fullName evidence="1">Uncharacterized protein</fullName>
    </submittedName>
</protein>